<feature type="region of interest" description="Disordered" evidence="3">
    <location>
        <begin position="109"/>
        <end position="165"/>
    </location>
</feature>
<evidence type="ECO:0000313" key="5">
    <source>
        <dbReference type="Proteomes" id="UP000193380"/>
    </source>
</evidence>
<evidence type="ECO:0000256" key="3">
    <source>
        <dbReference type="SAM" id="MobiDB-lite"/>
    </source>
</evidence>
<accession>A0A060ZIL0</accession>
<feature type="non-terminal residue" evidence="4">
    <location>
        <position position="165"/>
    </location>
</feature>
<dbReference type="Proteomes" id="UP000193380">
    <property type="component" value="Unassembled WGS sequence"/>
</dbReference>
<evidence type="ECO:0000313" key="4">
    <source>
        <dbReference type="EMBL" id="CDR01005.1"/>
    </source>
</evidence>
<sequence length="165" mass="19196">MQWSPDLVDTPGLSSCVRYLKEQSQAFMDLYPKEKEREGEKEYQRVAISGEEKCGVPFTDLLDAAKCVVKALFIREKYIGLSMQSFCRTTASYLEKLSDRPLDMGIYEEIPETSVTAGREDRQRNTDRQTDRQRGGQTHRERQTDRQADRHTEKHRQTDRQTGTQ</sequence>
<reference evidence="4" key="1">
    <citation type="journal article" date="2014" name="Nat. Commun.">
        <title>The rainbow trout genome provides novel insights into evolution after whole-genome duplication in vertebrates.</title>
        <authorList>
            <person name="Berthelot C."/>
            <person name="Brunet F."/>
            <person name="Chalopin D."/>
            <person name="Juanchich A."/>
            <person name="Bernard M."/>
            <person name="Noel B."/>
            <person name="Bento P."/>
            <person name="Da Silva C."/>
            <person name="Labadie K."/>
            <person name="Alberti A."/>
            <person name="Aury J.M."/>
            <person name="Louis A."/>
            <person name="Dehais P."/>
            <person name="Bardou P."/>
            <person name="Montfort J."/>
            <person name="Klopp C."/>
            <person name="Cabau C."/>
            <person name="Gaspin C."/>
            <person name="Thorgaard G.H."/>
            <person name="Boussaha M."/>
            <person name="Quillet E."/>
            <person name="Guyomard R."/>
            <person name="Galiana D."/>
            <person name="Bobe J."/>
            <person name="Volff J.N."/>
            <person name="Genet C."/>
            <person name="Wincker P."/>
            <person name="Jaillon O."/>
            <person name="Roest Crollius H."/>
            <person name="Guiguen Y."/>
        </authorList>
    </citation>
    <scope>NUCLEOTIDE SEQUENCE [LARGE SCALE GENOMIC DNA]</scope>
</reference>
<evidence type="ECO:0000256" key="1">
    <source>
        <dbReference type="ARBA" id="ARBA00006676"/>
    </source>
</evidence>
<gene>
    <name evidence="4" type="ORF">GSONMT00023872001</name>
</gene>
<dbReference type="InterPro" id="IPR006329">
    <property type="entry name" value="AMPD"/>
</dbReference>
<dbReference type="EMBL" id="FR963591">
    <property type="protein sequence ID" value="CDR01005.1"/>
    <property type="molecule type" value="Genomic_DNA"/>
</dbReference>
<dbReference type="GO" id="GO:0003876">
    <property type="term" value="F:AMP deaminase activity"/>
    <property type="evidence" value="ECO:0007669"/>
    <property type="project" value="InterPro"/>
</dbReference>
<comment type="similarity">
    <text evidence="1">Belongs to the metallo-dependent hydrolases superfamily. Adenosine and AMP deaminases family.</text>
</comment>
<organism evidence="4 5">
    <name type="scientific">Oncorhynchus mykiss</name>
    <name type="common">Rainbow trout</name>
    <name type="synonym">Salmo gairdneri</name>
    <dbReference type="NCBI Taxonomy" id="8022"/>
    <lineage>
        <taxon>Eukaryota</taxon>
        <taxon>Metazoa</taxon>
        <taxon>Chordata</taxon>
        <taxon>Craniata</taxon>
        <taxon>Vertebrata</taxon>
        <taxon>Euteleostomi</taxon>
        <taxon>Actinopterygii</taxon>
        <taxon>Neopterygii</taxon>
        <taxon>Teleostei</taxon>
        <taxon>Protacanthopterygii</taxon>
        <taxon>Salmoniformes</taxon>
        <taxon>Salmonidae</taxon>
        <taxon>Salmoninae</taxon>
        <taxon>Oncorhynchus</taxon>
    </lineage>
</organism>
<dbReference type="AlphaFoldDB" id="A0A060ZIL0"/>
<dbReference type="STRING" id="8022.A0A060ZIL0"/>
<feature type="compositionally biased region" description="Basic and acidic residues" evidence="3">
    <location>
        <begin position="118"/>
        <end position="159"/>
    </location>
</feature>
<name>A0A060ZIL0_ONCMY</name>
<reference evidence="4" key="2">
    <citation type="submission" date="2014-03" db="EMBL/GenBank/DDBJ databases">
        <authorList>
            <person name="Genoscope - CEA"/>
        </authorList>
    </citation>
    <scope>NUCLEOTIDE SEQUENCE</scope>
</reference>
<dbReference type="GO" id="GO:0032264">
    <property type="term" value="P:IMP salvage"/>
    <property type="evidence" value="ECO:0007669"/>
    <property type="project" value="InterPro"/>
</dbReference>
<dbReference type="Pfam" id="PF19326">
    <property type="entry name" value="AMP_deaminase"/>
    <property type="match status" value="1"/>
</dbReference>
<evidence type="ECO:0000256" key="2">
    <source>
        <dbReference type="ARBA" id="ARBA00023080"/>
    </source>
</evidence>
<keyword evidence="2" id="KW-0546">Nucleotide metabolism</keyword>
<dbReference type="PaxDb" id="8022-A0A060ZIL0"/>
<protein>
    <submittedName>
        <fullName evidence="4">Uncharacterized protein</fullName>
    </submittedName>
</protein>
<proteinExistence type="inferred from homology"/>